<dbReference type="InterPro" id="IPR036465">
    <property type="entry name" value="vWFA_dom_sf"/>
</dbReference>
<feature type="compositionally biased region" description="Gly residues" evidence="9">
    <location>
        <begin position="1948"/>
        <end position="1957"/>
    </location>
</feature>
<feature type="domain" description="VWFA" evidence="11">
    <location>
        <begin position="1339"/>
        <end position="1518"/>
    </location>
</feature>
<evidence type="ECO:0000256" key="6">
    <source>
        <dbReference type="ARBA" id="ARBA00022889"/>
    </source>
</evidence>
<evidence type="ECO:0000256" key="8">
    <source>
        <dbReference type="ARBA" id="ARBA00023157"/>
    </source>
</evidence>
<dbReference type="CDD" id="cd00063">
    <property type="entry name" value="FN3"/>
    <property type="match status" value="1"/>
</dbReference>
<dbReference type="InterPro" id="IPR036880">
    <property type="entry name" value="Kunitz_BPTI_sf"/>
</dbReference>
<dbReference type="FunFam" id="4.10.410.10:FF:000040">
    <property type="entry name" value="Serine protease inhibitor, putative"/>
    <property type="match status" value="1"/>
</dbReference>
<feature type="domain" description="BPTI/Kunitz inhibitor" evidence="12">
    <location>
        <begin position="2692"/>
        <end position="2743"/>
    </location>
</feature>
<feature type="domain" description="VWFA" evidence="11">
    <location>
        <begin position="637"/>
        <end position="813"/>
    </location>
</feature>
<feature type="domain" description="VWFA" evidence="11">
    <location>
        <begin position="2319"/>
        <end position="2521"/>
    </location>
</feature>
<dbReference type="PROSITE" id="PS50853">
    <property type="entry name" value="FN3"/>
    <property type="match status" value="1"/>
</dbReference>
<dbReference type="SMART" id="SM00327">
    <property type="entry name" value="VWA"/>
    <property type="match status" value="10"/>
</dbReference>
<dbReference type="CDD" id="cd22629">
    <property type="entry name" value="Kunitz_collagen_alpha3_VI"/>
    <property type="match status" value="1"/>
</dbReference>
<dbReference type="InterPro" id="IPR050525">
    <property type="entry name" value="ECM_Assembly_Org"/>
</dbReference>
<reference evidence="14 15" key="2">
    <citation type="submission" date="2019-01" db="EMBL/GenBank/DDBJ databases">
        <title>A chromosome length genome reference of the Java medaka (oryzias javanicus).</title>
        <authorList>
            <person name="Herpin A."/>
            <person name="Takehana Y."/>
            <person name="Naruse K."/>
            <person name="Ansai S."/>
            <person name="Kawaguchi M."/>
        </authorList>
    </citation>
    <scope>NUCLEOTIDE SEQUENCE [LARGE SCALE GENOMIC DNA]</scope>
    <source>
        <strain evidence="14">RS831</strain>
        <tissue evidence="14">Whole body</tissue>
    </source>
</reference>
<dbReference type="SUPFAM" id="SSF53300">
    <property type="entry name" value="vWA-like"/>
    <property type="match status" value="11"/>
</dbReference>
<dbReference type="Pfam" id="PF00041">
    <property type="entry name" value="fn3"/>
    <property type="match status" value="1"/>
</dbReference>
<feature type="domain" description="VWFA" evidence="11">
    <location>
        <begin position="38"/>
        <end position="213"/>
    </location>
</feature>
<feature type="compositionally biased region" description="Basic and acidic residues" evidence="9">
    <location>
        <begin position="1991"/>
        <end position="2012"/>
    </location>
</feature>
<dbReference type="SUPFAM" id="SSF49265">
    <property type="entry name" value="Fibronectin type III"/>
    <property type="match status" value="1"/>
</dbReference>
<feature type="compositionally biased region" description="Low complexity" evidence="9">
    <location>
        <begin position="1747"/>
        <end position="1762"/>
    </location>
</feature>
<evidence type="ECO:0000313" key="15">
    <source>
        <dbReference type="Proteomes" id="UP000283210"/>
    </source>
</evidence>
<gene>
    <name evidence="14" type="ORF">OJAV_G00210240</name>
</gene>
<dbReference type="Gene3D" id="3.40.50.410">
    <property type="entry name" value="von Willebrand factor, type A domain"/>
    <property type="match status" value="10"/>
</dbReference>
<dbReference type="GO" id="GO:0007155">
    <property type="term" value="P:cell adhesion"/>
    <property type="evidence" value="ECO:0007669"/>
    <property type="project" value="UniProtKB-KW"/>
</dbReference>
<dbReference type="PROSITE" id="PS00280">
    <property type="entry name" value="BPTI_KUNITZ_1"/>
    <property type="match status" value="2"/>
</dbReference>
<feature type="domain" description="VWFA" evidence="11">
    <location>
        <begin position="2101"/>
        <end position="2282"/>
    </location>
</feature>
<evidence type="ECO:0000256" key="5">
    <source>
        <dbReference type="ARBA" id="ARBA00022737"/>
    </source>
</evidence>
<dbReference type="InterPro" id="IPR002035">
    <property type="entry name" value="VWF_A"/>
</dbReference>
<keyword evidence="4 10" id="KW-0732">Signal</keyword>
<keyword evidence="5" id="KW-0677">Repeat</keyword>
<feature type="chain" id="PRO_5019194347" description="Collagen alpha-3(VI) chain" evidence="10">
    <location>
        <begin position="27"/>
        <end position="2850"/>
    </location>
</feature>
<feature type="compositionally biased region" description="Low complexity" evidence="9">
    <location>
        <begin position="1874"/>
        <end position="1892"/>
    </location>
</feature>
<feature type="domain" description="VWFA" evidence="11">
    <location>
        <begin position="1138"/>
        <end position="1316"/>
    </location>
</feature>
<dbReference type="SUPFAM" id="SSF57362">
    <property type="entry name" value="BPTI-like"/>
    <property type="match status" value="2"/>
</dbReference>
<dbReference type="PRINTS" id="PR00759">
    <property type="entry name" value="BASICPTASE"/>
</dbReference>
<feature type="compositionally biased region" description="Gly residues" evidence="9">
    <location>
        <begin position="1921"/>
        <end position="1930"/>
    </location>
</feature>
<dbReference type="InterPro" id="IPR036116">
    <property type="entry name" value="FN3_sf"/>
</dbReference>
<feature type="domain" description="VWFA" evidence="11">
    <location>
        <begin position="934"/>
        <end position="1110"/>
    </location>
</feature>
<feature type="compositionally biased region" description="Gly residues" evidence="9">
    <location>
        <begin position="2028"/>
        <end position="2037"/>
    </location>
</feature>
<evidence type="ECO:0000259" key="12">
    <source>
        <dbReference type="PROSITE" id="PS50279"/>
    </source>
</evidence>
<dbReference type="GO" id="GO:0004867">
    <property type="term" value="F:serine-type endopeptidase inhibitor activity"/>
    <property type="evidence" value="ECO:0007669"/>
    <property type="project" value="InterPro"/>
</dbReference>
<feature type="signal peptide" evidence="10">
    <location>
        <begin position="1"/>
        <end position="26"/>
    </location>
</feature>
<feature type="domain" description="Fibronectin type-III" evidence="13">
    <location>
        <begin position="2575"/>
        <end position="2662"/>
    </location>
</feature>
<dbReference type="Proteomes" id="UP000283210">
    <property type="component" value="Chromosome 21"/>
</dbReference>
<dbReference type="InterPro" id="IPR003961">
    <property type="entry name" value="FN3_dom"/>
</dbReference>
<evidence type="ECO:0000256" key="7">
    <source>
        <dbReference type="ARBA" id="ARBA00023119"/>
    </source>
</evidence>
<reference evidence="14 15" key="1">
    <citation type="submission" date="2018-11" db="EMBL/GenBank/DDBJ databases">
        <authorList>
            <person name="Lopez-Roques C."/>
            <person name="Donnadieu C."/>
            <person name="Bouchez O."/>
            <person name="Klopp C."/>
            <person name="Cabau C."/>
            <person name="Zahm M."/>
        </authorList>
    </citation>
    <scope>NUCLEOTIDE SEQUENCE [LARGE SCALE GENOMIC DNA]</scope>
    <source>
        <strain evidence="14">RS831</strain>
        <tissue evidence="14">Whole body</tissue>
    </source>
</reference>
<protein>
    <recommendedName>
        <fullName evidence="16">Collagen alpha-3(VI) chain</fullName>
    </recommendedName>
</protein>
<sequence>MRMFCLVPFCTLLGVLFGGLFPKLNAQDPEVVRVPDRDIVFLIDSTMGTQPINAVRLFINEFVNAIPLGPDAVQVAIAQFSISARKLMDFNSHATKETLIAALRNIRPRAGPTINIGKALEFVQKEMLLPDAGSRMLIGVPQLVVLFTSKTSTDSVEEPAAFLKKMGVLTLAVGFRTANEKQLQNIAYSNEVAFMYKDIRQLSNDRDKMINVLSKFVGPYSEIDTEDKVDITTVQTKKVVRDIVFLVDGSYYVGDGNLPYVRDFMINIVNQLEIRPDRVQIGLLQFAEQPRIEFYLNSFSNREAVVDKISQLRLLGGSILNTGAAITYALENMFQPSTGSRKNEGTTQVLVIITGGPAEEQLDILGDKLAVENVLTFTVSSGQANAAIWKKVAFIADLAYHKEDFSELPGLAEIMIEPLTTVVGTVEDVDKPETSVVGDERDVAFLIDGTDSVRADFSHIRDFIIKVIEPLDIGFDKVRISVVQHSERPAPNFYLNTYQTKEEVLRAVNEMTLAGGRSLNTGSALKFMKDTILSERYGSRSAQDVPQFLIVLAADRSVDSVKQPASDLKKEGVVPFGVGVKNADRKQIETISQNPSLAFTVKEFSELSNIPNAINYIVSLPQNEREKVIEEGGPRKDIVFLVDGSDNVGREFAIIQDFISKIVESLDVGEKKIRIGVAQYSDFAQAHMNLNTHTTKQSVLNGIREMRQQRGTQRNLGRALGFVRQDMLRPTKGSREEEGVPQFLIIVSSGSSTDDIRRPVSDLKKSRVVTLNVGTRDISSTELRTVSFVPSFAFTVDDLPSLHTVQFSLIDILTDLSDDYIKSLAPDVTEITPAPAGGEKRDVVFLIDGTTSTRRDFPLIRNFLTRLVEKLDIGRDKVRVSVVQYSDDPKLTGEEQKFFDSVISMSNDDIARAYVPRNVYPEIVPAPTEGEKRDVVFLIDGTTSTRSVFPSIRNFLTRLVEKLDIGLDKVRVSVVQYSDDPKVDFLLNEFSTNDEVLEKIKTFVNKGGTRRNTGRALEWVLRNIFQRSAGSRIEEGVPQFLFLLIGGKSSDDVSQAADLLKRNRIGPFPIGSANADSSELRQISLNSELFHVVNSFQQLAEEESKFFDSVISMSTDDIARANVPPSVYPELLNLGKKDIIFLIDGSDSTGSTGIAHIRDFLLQIVQQLNIQSDQVRVGVVQYAERVKTEFSLKSHTNKPDMIKAVEKLRNIGGRSSELPDAIDYVMKNEFQPFAGARPADASQHFIIVTAGRSTKDVSPYGQLLERQQINCIVISGGRADTRQLTQIASTPKDVLSFASFPDLQTQRILQAFTARLTGFTPVKTPDREASPDPSAKRADIVFLVDGSMNLGTSNFKEVKSFLYNFIDAFYDEHDLLQISLAQYAADVTDSFFLNTYENRNDILNAILQEEYKGGRRINTGAAIRYVQNVHFTKERGSRMDQGVPQILMLVTGGISADDSKTAALALKGKGVKVFAVGVGDIQRELEGIASESSTVARASTFQELSELNEQILVVLNDVIMGQKLCVSETLIPKSCNIEVLVGFDVSGPNIFSVQTNLQSKMGAILQRIAKMEAISCSGGQTPNVQVGMLALDSASEPVQLDFTDNPQQLFKDFRGLGSRGPFSLNAQTITAYINRFKIRQDDTVKVIIHLTDGLDAPYSAMKQKVEQLRQSGVNSFILVGLERAENFEQALLLEFGRGFKYTRPLKLNIMDLDYELLEELDNIAERECCGVPCKCTGHRGDRGAVGQPGLKGSPGLPGSQGHPGDEGGPGERGPPGVNGTQGFQGCPGQRGVKGSHGYSGDKGDAGEIGLDGINGEEGKSGVAGPPGDRGNPGRRGPKGTKGQAGDFGQKGIRGDPGTTGEDNRRVGPKGDPGDAGPAGDPGEDGAQGTKGAPGRRGADGRRGQPGQPGKPGSTGSDGLQGEPGIGGPRGPRGPNGAPGTKGEDGNPGPRGSGGQSGIPGEKGRRGPLGRKGEPGDPGPDGSIGPPGPHGEPGEDGRDGFGVEGPKGRKGDEGFPGFPGPKGAAGEPGSRGGPGPKGNQGQRGVSGSPGILGQKGKDGYPGPHGAKGPRGPGVVQCDLVKKIRDNCPCCFGKLECPLYPTELAFALDISRGLNRTAFNNMRNTVVRLVKDITIAESNCPRGARVALTLYNNEVITEIRFSDAMKKRALIERIEGLQIPQTNKPRNLDAAMSFVAQNTFKRVRSGFLMRKVAIFFVGNQIGQGQAISNAALRLHDAGIATLLLVNRADGDLSKAVQVNSTTLADVIVLPSAGSSQYSSVIQKVMNCHVCLDVCSPDQTCDYTPPSAGRDKRSFTSDVDIDIAFLIDSSETTYPSFFASIKHYIAHIVEHLHISSNPTSSVHHARVSVVQHAPYAYIQNKTGFPIHVDIGLTEQHSAQDLVKFLQEKTHQLEGGRALATAIESTVEQVFEKAPLPRDRKVLMLFVTGSVEEEKEKLVRIATEIKCRGYFLVIFAVGQTLSARDAHVLSLMASEPSDVFFKQLDTVSVFYNKHIQAFGQLLPKYISIDNAFYMSPEMSKNCQWFQNDQPTKHALSLSKQQETHQKHHESHQTVHQMKHNDELHVSSVTSHSLKLGWSALKLSVYFEVMVAHYNDHSLVLKTNTSSTELTVDNLESAQTYHVVVTAFTAEGQTISTYKGIVTTKAEQQKPSMHVTDPPKTTPLDEPQTVSELADPCSLGFDPGMPCKDYQAKWYYDRQNGFCTQFWYGGCGGNDNRFDTEALCLKSCLRSEVQPSGEVEEKPEEKSQMQPEAEQVQQVKDPSAPVDICQLPKQEGSCVKFAVKWHYDTITKSCMRFWYGGCDGNQNRFDTFEQCEEACGKPAPLSQGIIAAVRT</sequence>
<dbReference type="InterPro" id="IPR002223">
    <property type="entry name" value="Kunitz_BPTI"/>
</dbReference>
<dbReference type="PROSITE" id="PS50279">
    <property type="entry name" value="BPTI_KUNITZ_2"/>
    <property type="match status" value="2"/>
</dbReference>
<keyword evidence="8" id="KW-1015">Disulfide bond</keyword>
<evidence type="ECO:0000259" key="13">
    <source>
        <dbReference type="PROSITE" id="PS50853"/>
    </source>
</evidence>
<evidence type="ECO:0000313" key="14">
    <source>
        <dbReference type="EMBL" id="RVE58535.1"/>
    </source>
</evidence>
<dbReference type="SMART" id="SM00131">
    <property type="entry name" value="KU"/>
    <property type="match status" value="2"/>
</dbReference>
<dbReference type="Gene3D" id="4.10.410.10">
    <property type="entry name" value="Pancreatic trypsin inhibitor Kunitz domain"/>
    <property type="match status" value="2"/>
</dbReference>
<comment type="subcellular location">
    <subcellularLocation>
        <location evidence="1">Secreted</location>
        <location evidence="1">Extracellular space</location>
        <location evidence="1">Extracellular matrix</location>
    </subcellularLocation>
</comment>
<dbReference type="CDD" id="cd00198">
    <property type="entry name" value="vWFA"/>
    <property type="match status" value="1"/>
</dbReference>
<feature type="domain" description="VWFA" evidence="11">
    <location>
        <begin position="242"/>
        <end position="419"/>
    </location>
</feature>
<evidence type="ECO:0000256" key="1">
    <source>
        <dbReference type="ARBA" id="ARBA00004498"/>
    </source>
</evidence>
<dbReference type="Pfam" id="PF00014">
    <property type="entry name" value="Kunitz_BPTI"/>
    <property type="match status" value="2"/>
</dbReference>
<dbReference type="InterPro" id="IPR013783">
    <property type="entry name" value="Ig-like_fold"/>
</dbReference>
<dbReference type="PANTHER" id="PTHR24020">
    <property type="entry name" value="COLLAGEN ALPHA"/>
    <property type="match status" value="1"/>
</dbReference>
<name>A0A437C740_ORYJA</name>
<dbReference type="GO" id="GO:0005615">
    <property type="term" value="C:extracellular space"/>
    <property type="evidence" value="ECO:0007669"/>
    <property type="project" value="TreeGrafter"/>
</dbReference>
<keyword evidence="7" id="KW-0176">Collagen</keyword>
<evidence type="ECO:0000256" key="4">
    <source>
        <dbReference type="ARBA" id="ARBA00022729"/>
    </source>
</evidence>
<organism evidence="14 15">
    <name type="scientific">Oryzias javanicus</name>
    <name type="common">Javanese ricefish</name>
    <name type="synonym">Aplocheilus javanicus</name>
    <dbReference type="NCBI Taxonomy" id="123683"/>
    <lineage>
        <taxon>Eukaryota</taxon>
        <taxon>Metazoa</taxon>
        <taxon>Chordata</taxon>
        <taxon>Craniata</taxon>
        <taxon>Vertebrata</taxon>
        <taxon>Euteleostomi</taxon>
        <taxon>Actinopterygii</taxon>
        <taxon>Neopterygii</taxon>
        <taxon>Teleostei</taxon>
        <taxon>Neoteleostei</taxon>
        <taxon>Acanthomorphata</taxon>
        <taxon>Ovalentaria</taxon>
        <taxon>Atherinomorphae</taxon>
        <taxon>Beloniformes</taxon>
        <taxon>Adrianichthyidae</taxon>
        <taxon>Oryziinae</taxon>
        <taxon>Oryzias</taxon>
    </lineage>
</organism>
<evidence type="ECO:0000256" key="2">
    <source>
        <dbReference type="ARBA" id="ARBA00022525"/>
    </source>
</evidence>
<dbReference type="InterPro" id="IPR020901">
    <property type="entry name" value="Prtase_inh_Kunz-CS"/>
</dbReference>
<feature type="domain" description="VWFA" evidence="11">
    <location>
        <begin position="842"/>
        <end position="913"/>
    </location>
</feature>
<dbReference type="PROSITE" id="PS50234">
    <property type="entry name" value="VWFA"/>
    <property type="match status" value="10"/>
</dbReference>
<dbReference type="CDD" id="cd22635">
    <property type="entry name" value="Kunitz_papilin"/>
    <property type="match status" value="1"/>
</dbReference>
<feature type="domain" description="VWFA" evidence="11">
    <location>
        <begin position="442"/>
        <end position="614"/>
    </location>
</feature>
<dbReference type="FunFam" id="3.40.50.410:FF:000016">
    <property type="entry name" value="Collagen type VI alpha 3 chain"/>
    <property type="match status" value="1"/>
</dbReference>
<evidence type="ECO:0008006" key="16">
    <source>
        <dbReference type="Google" id="ProtNLM"/>
    </source>
</evidence>
<dbReference type="GO" id="GO:0005581">
    <property type="term" value="C:collagen trimer"/>
    <property type="evidence" value="ECO:0007669"/>
    <property type="project" value="UniProtKB-KW"/>
</dbReference>
<evidence type="ECO:0000259" key="11">
    <source>
        <dbReference type="PROSITE" id="PS50234"/>
    </source>
</evidence>
<dbReference type="PRINTS" id="PR00453">
    <property type="entry name" value="VWFADOMAIN"/>
</dbReference>
<proteinExistence type="predicted"/>
<dbReference type="FunFam" id="3.40.50.410:FF:000021">
    <property type="entry name" value="Collagen, type VI, alpha 3"/>
    <property type="match status" value="1"/>
</dbReference>
<dbReference type="PANTHER" id="PTHR24020:SF84">
    <property type="entry name" value="VWFA DOMAIN-CONTAINING PROTEIN"/>
    <property type="match status" value="1"/>
</dbReference>
<dbReference type="OrthoDB" id="6132182at2759"/>
<keyword evidence="15" id="KW-1185">Reference proteome</keyword>
<keyword evidence="3" id="KW-0272">Extracellular matrix</keyword>
<keyword evidence="2" id="KW-0964">Secreted</keyword>
<accession>A0A437C740</accession>
<dbReference type="Gene3D" id="2.60.40.10">
    <property type="entry name" value="Immunoglobulins"/>
    <property type="match status" value="1"/>
</dbReference>
<evidence type="ECO:0000256" key="9">
    <source>
        <dbReference type="SAM" id="MobiDB-lite"/>
    </source>
</evidence>
<dbReference type="Pfam" id="PF01391">
    <property type="entry name" value="Collagen"/>
    <property type="match status" value="1"/>
</dbReference>
<feature type="domain" description="BPTI/Kunitz inhibitor" evidence="12">
    <location>
        <begin position="2784"/>
        <end position="2834"/>
    </location>
</feature>
<dbReference type="EMBL" id="CM012457">
    <property type="protein sequence ID" value="RVE58535.1"/>
    <property type="molecule type" value="Genomic_DNA"/>
</dbReference>
<evidence type="ECO:0000256" key="10">
    <source>
        <dbReference type="SAM" id="SignalP"/>
    </source>
</evidence>
<dbReference type="Pfam" id="PF00092">
    <property type="entry name" value="VWA"/>
    <property type="match status" value="10"/>
</dbReference>
<evidence type="ECO:0000256" key="3">
    <source>
        <dbReference type="ARBA" id="ARBA00022530"/>
    </source>
</evidence>
<dbReference type="CDD" id="cd01450">
    <property type="entry name" value="vWFA_subfamily_ECM"/>
    <property type="match status" value="2"/>
</dbReference>
<keyword evidence="6" id="KW-0130">Cell adhesion</keyword>
<dbReference type="FunFam" id="4.10.410.10:FF:000020">
    <property type="entry name" value="Collagen, type VI, alpha 3"/>
    <property type="match status" value="1"/>
</dbReference>
<dbReference type="FunFam" id="3.40.50.410:FF:000003">
    <property type="entry name" value="Collagen type VI alpha 3 chain"/>
    <property type="match status" value="7"/>
</dbReference>
<dbReference type="InterPro" id="IPR008160">
    <property type="entry name" value="Collagen"/>
</dbReference>
<feature type="region of interest" description="Disordered" evidence="9">
    <location>
        <begin position="1744"/>
        <end position="2071"/>
    </location>
</feature>